<dbReference type="Gene3D" id="3.90.650.10">
    <property type="entry name" value="PurM-like C-terminal domain"/>
    <property type="match status" value="1"/>
</dbReference>
<evidence type="ECO:0000256" key="9">
    <source>
        <dbReference type="ARBA" id="ARBA00022755"/>
    </source>
</evidence>
<evidence type="ECO:0000256" key="3">
    <source>
        <dbReference type="ARBA" id="ARBA00010280"/>
    </source>
</evidence>
<dbReference type="InterPro" id="IPR016188">
    <property type="entry name" value="PurM-like_N"/>
</dbReference>
<dbReference type="Gene3D" id="3.30.1330.10">
    <property type="entry name" value="PurM-like, N-terminal domain"/>
    <property type="match status" value="1"/>
</dbReference>
<feature type="domain" description="PurM-like N-terminal" evidence="16">
    <location>
        <begin position="64"/>
        <end position="178"/>
    </location>
</feature>
<dbReference type="InterPro" id="IPR010918">
    <property type="entry name" value="PurM-like_C_dom"/>
</dbReference>
<dbReference type="GO" id="GO:0004637">
    <property type="term" value="F:phosphoribosylamine-glycine ligase activity"/>
    <property type="evidence" value="ECO:0007669"/>
    <property type="project" value="TreeGrafter"/>
</dbReference>
<dbReference type="Pfam" id="PF00586">
    <property type="entry name" value="AIRS"/>
    <property type="match status" value="1"/>
</dbReference>
<evidence type="ECO:0000256" key="15">
    <source>
        <dbReference type="HAMAP-Rule" id="MF_00741"/>
    </source>
</evidence>
<evidence type="ECO:0000256" key="1">
    <source>
        <dbReference type="ARBA" id="ARBA00004496"/>
    </source>
</evidence>
<evidence type="ECO:0000313" key="18">
    <source>
        <dbReference type="EMBL" id="SFM42452.1"/>
    </source>
</evidence>
<evidence type="ECO:0000259" key="17">
    <source>
        <dbReference type="Pfam" id="PF02769"/>
    </source>
</evidence>
<dbReference type="InterPro" id="IPR004733">
    <property type="entry name" value="PurM_cligase"/>
</dbReference>
<evidence type="ECO:0000256" key="5">
    <source>
        <dbReference type="ARBA" id="ARBA00020367"/>
    </source>
</evidence>
<dbReference type="SUPFAM" id="SSF56042">
    <property type="entry name" value="PurM C-terminal domain-like"/>
    <property type="match status" value="1"/>
</dbReference>
<dbReference type="GO" id="GO:0005524">
    <property type="term" value="F:ATP binding"/>
    <property type="evidence" value="ECO:0007669"/>
    <property type="project" value="UniProtKB-KW"/>
</dbReference>
<dbReference type="HAMAP" id="MF_00741">
    <property type="entry name" value="AIRS"/>
    <property type="match status" value="1"/>
</dbReference>
<organism evidence="18 19">
    <name type="scientific">Methanolobus profundi</name>
    <dbReference type="NCBI Taxonomy" id="487685"/>
    <lineage>
        <taxon>Archaea</taxon>
        <taxon>Methanobacteriati</taxon>
        <taxon>Methanobacteriota</taxon>
        <taxon>Stenosarchaea group</taxon>
        <taxon>Methanomicrobia</taxon>
        <taxon>Methanosarcinales</taxon>
        <taxon>Methanosarcinaceae</taxon>
        <taxon>Methanolobus</taxon>
    </lineage>
</organism>
<evidence type="ECO:0000256" key="8">
    <source>
        <dbReference type="ARBA" id="ARBA00022741"/>
    </source>
</evidence>
<dbReference type="InterPro" id="IPR036676">
    <property type="entry name" value="PurM-like_C_sf"/>
</dbReference>
<evidence type="ECO:0000256" key="14">
    <source>
        <dbReference type="ARBA" id="ARBA00049057"/>
    </source>
</evidence>
<evidence type="ECO:0000256" key="4">
    <source>
        <dbReference type="ARBA" id="ARBA00013047"/>
    </source>
</evidence>
<keyword evidence="6 15" id="KW-0963">Cytoplasm</keyword>
<comment type="catalytic activity">
    <reaction evidence="14 15">
        <text>2-formamido-N(1)-(5-O-phospho-beta-D-ribosyl)acetamidine + ATP = 5-amino-1-(5-phospho-beta-D-ribosyl)imidazole + ADP + phosphate + H(+)</text>
        <dbReference type="Rhea" id="RHEA:23032"/>
        <dbReference type="ChEBI" id="CHEBI:15378"/>
        <dbReference type="ChEBI" id="CHEBI:30616"/>
        <dbReference type="ChEBI" id="CHEBI:43474"/>
        <dbReference type="ChEBI" id="CHEBI:137981"/>
        <dbReference type="ChEBI" id="CHEBI:147287"/>
        <dbReference type="ChEBI" id="CHEBI:456216"/>
        <dbReference type="EC" id="6.3.3.1"/>
    </reaction>
</comment>
<dbReference type="GO" id="GO:0005829">
    <property type="term" value="C:cytosol"/>
    <property type="evidence" value="ECO:0007669"/>
    <property type="project" value="TreeGrafter"/>
</dbReference>
<reference evidence="19" key="1">
    <citation type="submission" date="2016-10" db="EMBL/GenBank/DDBJ databases">
        <authorList>
            <person name="Varghese N."/>
            <person name="Submissions S."/>
        </authorList>
    </citation>
    <scope>NUCLEOTIDE SEQUENCE [LARGE SCALE GENOMIC DNA]</scope>
    <source>
        <strain evidence="19">Mob M</strain>
    </source>
</reference>
<keyword evidence="19" id="KW-1185">Reference proteome</keyword>
<dbReference type="InterPro" id="IPR036921">
    <property type="entry name" value="PurM-like_N_sf"/>
</dbReference>
<dbReference type="GO" id="GO:0006189">
    <property type="term" value="P:'de novo' IMP biosynthetic process"/>
    <property type="evidence" value="ECO:0007669"/>
    <property type="project" value="UniProtKB-UniRule"/>
</dbReference>
<accession>A0A1I4QQU8</accession>
<dbReference type="SUPFAM" id="SSF55326">
    <property type="entry name" value="PurM N-terminal domain-like"/>
    <property type="match status" value="1"/>
</dbReference>
<comment type="similarity">
    <text evidence="3 15">Belongs to the AIR synthase family.</text>
</comment>
<dbReference type="UniPathway" id="UPA00074">
    <property type="reaction ID" value="UER00129"/>
</dbReference>
<feature type="domain" description="PurM-like C-terminal" evidence="17">
    <location>
        <begin position="192"/>
        <end position="343"/>
    </location>
</feature>
<evidence type="ECO:0000256" key="10">
    <source>
        <dbReference type="ARBA" id="ARBA00022840"/>
    </source>
</evidence>
<dbReference type="EMBL" id="FOUJ01000002">
    <property type="protein sequence ID" value="SFM42452.1"/>
    <property type="molecule type" value="Genomic_DNA"/>
</dbReference>
<name>A0A1I4QQU8_9EURY</name>
<keyword evidence="8 15" id="KW-0547">Nucleotide-binding</keyword>
<comment type="pathway">
    <text evidence="2 15">Purine metabolism; IMP biosynthesis via de novo pathway; 5-amino-1-(5-phospho-D-ribosyl)imidazole from N(2)-formyl-N(1)-(5-phospho-D-ribosyl)glycinamide: step 2/2.</text>
</comment>
<dbReference type="FunFam" id="3.90.650.10:FF:000011">
    <property type="entry name" value="Phosphoribosylformylglycinamidine cyclo-ligase"/>
    <property type="match status" value="1"/>
</dbReference>
<comment type="subcellular location">
    <subcellularLocation>
        <location evidence="1 15">Cytoplasm</location>
    </subcellularLocation>
</comment>
<keyword evidence="7 15" id="KW-0436">Ligase</keyword>
<dbReference type="GO" id="GO:0004641">
    <property type="term" value="F:phosphoribosylformylglycinamidine cyclo-ligase activity"/>
    <property type="evidence" value="ECO:0007669"/>
    <property type="project" value="UniProtKB-UniRule"/>
</dbReference>
<evidence type="ECO:0000256" key="7">
    <source>
        <dbReference type="ARBA" id="ARBA00022598"/>
    </source>
</evidence>
<evidence type="ECO:0000313" key="19">
    <source>
        <dbReference type="Proteomes" id="UP000198535"/>
    </source>
</evidence>
<dbReference type="STRING" id="487685.SAMN04488696_1153"/>
<sequence>MLLRPYTVNLNLINNAGIPMKDKHLTYAESGVDIEKEEETIKALTKSMDYKREGLGAPLTGIGHYAGLIDFGEYALALATDGVGSKVLIANEMKRWNTVGIDCIAMNVNDLLAIGAEPISFVDYLALEKHDEDFAAQIGEGLRKGAEISRMSIVGGETATLPDIVKGFDLAGTCLGMVKKDMIITGEDVQLGDAIVGIPADSVHSNGYTLVRNIIEQSSYSYHDKFPYDESTTIGDELLIPTRIYMEVLDVIKECDVHGLAHITGSGLLKLKRVTSLGFDFYDPIEPNAIFKFLQEEGNVADLEMFRTFNMGMGFVVILPEDQAEKAASMTGGKIVGRIVEKGIKVKDLVIVE</sequence>
<dbReference type="CDD" id="cd02196">
    <property type="entry name" value="PurM"/>
    <property type="match status" value="1"/>
</dbReference>
<evidence type="ECO:0000259" key="16">
    <source>
        <dbReference type="Pfam" id="PF00586"/>
    </source>
</evidence>
<dbReference type="PANTHER" id="PTHR10520:SF12">
    <property type="entry name" value="TRIFUNCTIONAL PURINE BIOSYNTHETIC PROTEIN ADENOSINE-3"/>
    <property type="match status" value="1"/>
</dbReference>
<keyword evidence="9 15" id="KW-0658">Purine biosynthesis</keyword>
<proteinExistence type="inferred from homology"/>
<gene>
    <name evidence="15" type="primary">purM</name>
    <name evidence="18" type="ORF">SAMN04488696_1153</name>
</gene>
<evidence type="ECO:0000256" key="12">
    <source>
        <dbReference type="ARBA" id="ARBA00032931"/>
    </source>
</evidence>
<dbReference type="NCBIfam" id="TIGR00878">
    <property type="entry name" value="purM"/>
    <property type="match status" value="1"/>
</dbReference>
<dbReference type="Pfam" id="PF02769">
    <property type="entry name" value="AIRS_C"/>
    <property type="match status" value="1"/>
</dbReference>
<evidence type="ECO:0000256" key="11">
    <source>
        <dbReference type="ARBA" id="ARBA00031908"/>
    </source>
</evidence>
<dbReference type="GO" id="GO:0046084">
    <property type="term" value="P:adenine biosynthetic process"/>
    <property type="evidence" value="ECO:0007669"/>
    <property type="project" value="TreeGrafter"/>
</dbReference>
<evidence type="ECO:0000256" key="13">
    <source>
        <dbReference type="ARBA" id="ARBA00033093"/>
    </source>
</evidence>
<evidence type="ECO:0000256" key="6">
    <source>
        <dbReference type="ARBA" id="ARBA00022490"/>
    </source>
</evidence>
<protein>
    <recommendedName>
        <fullName evidence="5 15">Phosphoribosylformylglycinamidine cyclo-ligase</fullName>
        <ecNumber evidence="4 15">6.3.3.1</ecNumber>
    </recommendedName>
    <alternativeName>
        <fullName evidence="12 15">AIR synthase</fullName>
    </alternativeName>
    <alternativeName>
        <fullName evidence="13 15">AIRS</fullName>
    </alternativeName>
    <alternativeName>
        <fullName evidence="11 15">Phosphoribosyl-aminoimidazole synthetase</fullName>
    </alternativeName>
</protein>
<evidence type="ECO:0000256" key="2">
    <source>
        <dbReference type="ARBA" id="ARBA00004686"/>
    </source>
</evidence>
<dbReference type="FunFam" id="3.30.1330.10:FF:000020">
    <property type="entry name" value="Phosphoribosylformylglycinamidine cyclo-ligase"/>
    <property type="match status" value="1"/>
</dbReference>
<dbReference type="EC" id="6.3.3.1" evidence="4 15"/>
<dbReference type="Proteomes" id="UP000198535">
    <property type="component" value="Unassembled WGS sequence"/>
</dbReference>
<dbReference type="PANTHER" id="PTHR10520">
    <property type="entry name" value="TRIFUNCTIONAL PURINE BIOSYNTHETIC PROTEIN ADENOSINE-3-RELATED"/>
    <property type="match status" value="1"/>
</dbReference>
<dbReference type="AlphaFoldDB" id="A0A1I4QQU8"/>
<keyword evidence="10 15" id="KW-0067">ATP-binding</keyword>